<evidence type="ECO:0000256" key="1">
    <source>
        <dbReference type="SAM" id="SignalP"/>
    </source>
</evidence>
<protein>
    <submittedName>
        <fullName evidence="2">YhgE/Pip domain-containing protein</fullName>
    </submittedName>
</protein>
<gene>
    <name evidence="2" type="ORF">M3202_20740</name>
</gene>
<feature type="signal peptide" evidence="1">
    <location>
        <begin position="1"/>
        <end position="24"/>
    </location>
</feature>
<evidence type="ECO:0000313" key="3">
    <source>
        <dbReference type="Proteomes" id="UP001139179"/>
    </source>
</evidence>
<organism evidence="2 3">
    <name type="scientific">Halalkalibacter oceani</name>
    <dbReference type="NCBI Taxonomy" id="1653776"/>
    <lineage>
        <taxon>Bacteria</taxon>
        <taxon>Bacillati</taxon>
        <taxon>Bacillota</taxon>
        <taxon>Bacilli</taxon>
        <taxon>Bacillales</taxon>
        <taxon>Bacillaceae</taxon>
        <taxon>Halalkalibacter</taxon>
    </lineage>
</organism>
<feature type="chain" id="PRO_5040880246" evidence="1">
    <location>
        <begin position="25"/>
        <end position="606"/>
    </location>
</feature>
<reference evidence="2" key="1">
    <citation type="submission" date="2022-05" db="EMBL/GenBank/DDBJ databases">
        <title>Comparative Genomics of Spacecraft Associated Microbes.</title>
        <authorList>
            <person name="Tran M.T."/>
            <person name="Wright A."/>
            <person name="Seuylemezian A."/>
            <person name="Eisen J."/>
            <person name="Coil D."/>
        </authorList>
    </citation>
    <scope>NUCLEOTIDE SEQUENCE</scope>
    <source>
        <strain evidence="2">214.1.1</strain>
    </source>
</reference>
<dbReference type="GO" id="GO:0016192">
    <property type="term" value="P:vesicle-mediated transport"/>
    <property type="evidence" value="ECO:0007669"/>
    <property type="project" value="InterPro"/>
</dbReference>
<dbReference type="NCBIfam" id="TIGR03057">
    <property type="entry name" value="xxxLxxG_by_4"/>
    <property type="match status" value="1"/>
</dbReference>
<dbReference type="SUPFAM" id="SSF47661">
    <property type="entry name" value="t-snare proteins"/>
    <property type="match status" value="1"/>
</dbReference>
<keyword evidence="1" id="KW-0732">Signal</keyword>
<keyword evidence="3" id="KW-1185">Reference proteome</keyword>
<dbReference type="GO" id="GO:0016020">
    <property type="term" value="C:membrane"/>
    <property type="evidence" value="ECO:0007669"/>
    <property type="project" value="InterPro"/>
</dbReference>
<accession>A0A9X2DU56</accession>
<proteinExistence type="predicted"/>
<dbReference type="InterPro" id="IPR010989">
    <property type="entry name" value="SNARE"/>
</dbReference>
<dbReference type="InterPro" id="IPR023908">
    <property type="entry name" value="xxxLxxG_rpt"/>
</dbReference>
<dbReference type="EMBL" id="JAMBOL010000039">
    <property type="protein sequence ID" value="MCM3716477.1"/>
    <property type="molecule type" value="Genomic_DNA"/>
</dbReference>
<dbReference type="RefSeq" id="WP_251225127.1">
    <property type="nucleotide sequence ID" value="NZ_JAMBOL010000039.1"/>
</dbReference>
<dbReference type="Gene3D" id="1.10.287.950">
    <property type="entry name" value="Methyl-accepting chemotaxis protein"/>
    <property type="match status" value="2"/>
</dbReference>
<name>A0A9X2DU56_9BACI</name>
<comment type="caution">
    <text evidence="2">The sequence shown here is derived from an EMBL/GenBank/DDBJ whole genome shotgun (WGS) entry which is preliminary data.</text>
</comment>
<dbReference type="AlphaFoldDB" id="A0A9X2DU56"/>
<evidence type="ECO:0000313" key="2">
    <source>
        <dbReference type="EMBL" id="MCM3716477.1"/>
    </source>
</evidence>
<dbReference type="Proteomes" id="UP001139179">
    <property type="component" value="Unassembled WGS sequence"/>
</dbReference>
<sequence>MKMKRLPFVVLAVMLIVPSFLVHAAPAVDEAGETGQAGELSAKEEVIYANLHGDGQLDEIFVVNTLHVSEAGMITDYGPYSSLKNLTNEAEMKQSGDEVRFEAAEGTAYYQGNLGDRLELPWNFSIFYELDGEEMAADELAGADGRLQITIDTSRNEDVDPSFFENYLLQIALTFEEDTYETLETSDGMIANAGKDKQVTFTVMPGEEKELRLSADVTDFEFSGIDITAVPPAMAIEAPGADEIAGEFNSLTDGVKEIDDGVGELKKGMSQLNDGLRSLENGSAEYKKGLDEMAGSSAELVKASSTIEQALNEVSQSLQLTEEMNVGDLQQLQDGLVQLADALHETSQGLAQLRTQYAAAYKQVNEAMNGIADQPVSQEQIEQLYASGADRDVVDQLVDAYSAAQKAKVTYSAAKQGFDAVDSILKEVSAGTKEMANSLTALADGLTSSLEQVDGLGSFSQLQEGLSALAANYSEFHQGLVRYTGGAGQLSAAYSELHHGIGEATEGSGELAAGADALHNGTGKLHEATSSLPEQMQEEIDAMISDYDKSDFDPVSFVSEKNHNVDTVQFVIKTAGVEKEEPEEAPVEREEEKSFWTKLRELFSRE</sequence>